<proteinExistence type="predicted"/>
<evidence type="ECO:0000313" key="3">
    <source>
        <dbReference type="Proteomes" id="UP000199184"/>
    </source>
</evidence>
<accession>A0A1C3WQX1</accession>
<organism evidence="2 3">
    <name type="scientific">Bradyrhizobium shewense</name>
    <dbReference type="NCBI Taxonomy" id="1761772"/>
    <lineage>
        <taxon>Bacteria</taxon>
        <taxon>Pseudomonadati</taxon>
        <taxon>Pseudomonadota</taxon>
        <taxon>Alphaproteobacteria</taxon>
        <taxon>Hyphomicrobiales</taxon>
        <taxon>Nitrobacteraceae</taxon>
        <taxon>Bradyrhizobium</taxon>
    </lineage>
</organism>
<reference evidence="3" key="1">
    <citation type="submission" date="2016-08" db="EMBL/GenBank/DDBJ databases">
        <authorList>
            <person name="Varghese N."/>
            <person name="Submissions Spin"/>
        </authorList>
    </citation>
    <scope>NUCLEOTIDE SEQUENCE [LARGE SCALE GENOMIC DNA]</scope>
    <source>
        <strain evidence="3">ERR11</strain>
    </source>
</reference>
<keyword evidence="3" id="KW-1185">Reference proteome</keyword>
<dbReference type="AlphaFoldDB" id="A0A1C3WQX1"/>
<evidence type="ECO:0000313" key="2">
    <source>
        <dbReference type="EMBL" id="SCB42463.1"/>
    </source>
</evidence>
<sequence>MYRTVVAETFIRCPVTAATDIMVGALAVLCGRRSPLAAAEPAGDRHTIQTTRVEETTGHISTLLAHSSGEWISSDWPVCAARDIEAPHRMGAALTYALFALVGIAGEDDLDAPDTAAGPPAPPNLKASPGKGALTHAPVLRRGSPPHSGSDCCASSKRCLPAPIYQLGHGEPPAQAWPRPSSRSCCRRMPKKGSGTAFAPSAPKPAPSALIRLRWRPSKHQASEHIGAIAAALARAQAELTNPDKTLTAQIRSPFLRDDDRTFRYASLASGLDIVRKTRLLAATFSVQVIARGAQSHALKTDLIPIVKSRPGSVLNAAGCRVPIAHSDQQLEVPVPLPEPGGLRVDGGSLFEHRRSLILQRNFPVRYWRPTTRQACFRRRFCRFFR</sequence>
<name>A0A1C3WQX1_9BRAD</name>
<evidence type="ECO:0000256" key="1">
    <source>
        <dbReference type="SAM" id="MobiDB-lite"/>
    </source>
</evidence>
<dbReference type="Proteomes" id="UP000199184">
    <property type="component" value="Unassembled WGS sequence"/>
</dbReference>
<feature type="region of interest" description="Disordered" evidence="1">
    <location>
        <begin position="112"/>
        <end position="152"/>
    </location>
</feature>
<protein>
    <submittedName>
        <fullName evidence="2">Uncharacterized protein</fullName>
    </submittedName>
</protein>
<dbReference type="EMBL" id="FMAI01000009">
    <property type="protein sequence ID" value="SCB42463.1"/>
    <property type="molecule type" value="Genomic_DNA"/>
</dbReference>
<gene>
    <name evidence="2" type="ORF">GA0061098_1009120</name>
</gene>
<feature type="region of interest" description="Disordered" evidence="1">
    <location>
        <begin position="170"/>
        <end position="205"/>
    </location>
</feature>